<keyword evidence="4" id="KW-1185">Reference proteome</keyword>
<protein>
    <recommendedName>
        <fullName evidence="5">Mid2 domain-containing protein</fullName>
    </recommendedName>
</protein>
<organism evidence="3 4">
    <name type="scientific">Penicillium vulpinum</name>
    <dbReference type="NCBI Taxonomy" id="29845"/>
    <lineage>
        <taxon>Eukaryota</taxon>
        <taxon>Fungi</taxon>
        <taxon>Dikarya</taxon>
        <taxon>Ascomycota</taxon>
        <taxon>Pezizomycotina</taxon>
        <taxon>Eurotiomycetes</taxon>
        <taxon>Eurotiomycetidae</taxon>
        <taxon>Eurotiales</taxon>
        <taxon>Aspergillaceae</taxon>
        <taxon>Penicillium</taxon>
    </lineage>
</organism>
<dbReference type="Proteomes" id="UP000191518">
    <property type="component" value="Unassembled WGS sequence"/>
</dbReference>
<feature type="transmembrane region" description="Helical" evidence="2">
    <location>
        <begin position="215"/>
        <end position="239"/>
    </location>
</feature>
<gene>
    <name evidence="3" type="ORF">PENVUL_c041G01569</name>
</gene>
<comment type="caution">
    <text evidence="3">The sequence shown here is derived from an EMBL/GenBank/DDBJ whole genome shotgun (WGS) entry which is preliminary data.</text>
</comment>
<evidence type="ECO:0000256" key="2">
    <source>
        <dbReference type="SAM" id="Phobius"/>
    </source>
</evidence>
<keyword evidence="2" id="KW-1133">Transmembrane helix</keyword>
<evidence type="ECO:0008006" key="5">
    <source>
        <dbReference type="Google" id="ProtNLM"/>
    </source>
</evidence>
<reference evidence="4" key="1">
    <citation type="journal article" date="2017" name="Nat. Microbiol.">
        <title>Global analysis of biosynthetic gene clusters reveals vast potential of secondary metabolite production in Penicillium species.</title>
        <authorList>
            <person name="Nielsen J.C."/>
            <person name="Grijseels S."/>
            <person name="Prigent S."/>
            <person name="Ji B."/>
            <person name="Dainat J."/>
            <person name="Nielsen K.F."/>
            <person name="Frisvad J.C."/>
            <person name="Workman M."/>
            <person name="Nielsen J."/>
        </authorList>
    </citation>
    <scope>NUCLEOTIDE SEQUENCE [LARGE SCALE GENOMIC DNA]</scope>
    <source>
        <strain evidence="4">IBT 29486</strain>
    </source>
</reference>
<dbReference type="AlphaFoldDB" id="A0A1V6RK30"/>
<sequence>MSRLYSFVFSLCSYTVRTDRMLGRISSISILLALAPLHALAKTCFAPDGSIADHTYQPCIAIVGVDSMCCSLNSTHPDTCQPNGLCLSNEDSTFGANYWRNFCTDETWDSPNCLSKTLCDKSAGGSSSWTARLVACSSGAFCCGTDKSCCLEGTTFTLADTLVNIGINTTAADTANTTAIATTTTTATATATATATVTVISKVSGSSNDHGPSNVVIGVGVGAPLAVLAFIMLGVGFFWGRRKTQAKYNVSGGKNGYLNAEEYMGSRMKYGDSKPLCEVSGQQSPRELPGSKGPFR</sequence>
<proteinExistence type="predicted"/>
<name>A0A1V6RK30_9EURO</name>
<keyword evidence="2" id="KW-0812">Transmembrane</keyword>
<dbReference type="STRING" id="29845.A0A1V6RK30"/>
<evidence type="ECO:0000256" key="1">
    <source>
        <dbReference type="SAM" id="MobiDB-lite"/>
    </source>
</evidence>
<feature type="region of interest" description="Disordered" evidence="1">
    <location>
        <begin position="274"/>
        <end position="296"/>
    </location>
</feature>
<dbReference type="EMBL" id="MDYP01000041">
    <property type="protein sequence ID" value="OQE01723.1"/>
    <property type="molecule type" value="Genomic_DNA"/>
</dbReference>
<accession>A0A1V6RK30</accession>
<evidence type="ECO:0000313" key="3">
    <source>
        <dbReference type="EMBL" id="OQE01723.1"/>
    </source>
</evidence>
<evidence type="ECO:0000313" key="4">
    <source>
        <dbReference type="Proteomes" id="UP000191518"/>
    </source>
</evidence>
<keyword evidence="2" id="KW-0472">Membrane</keyword>